<dbReference type="Proteomes" id="UP001500121">
    <property type="component" value="Unassembled WGS sequence"/>
</dbReference>
<protein>
    <submittedName>
        <fullName evidence="1">Uncharacterized protein</fullName>
    </submittedName>
</protein>
<gene>
    <name evidence="1" type="ORF">GCM10025783_24090</name>
</gene>
<comment type="caution">
    <text evidence="1">The sequence shown here is derived from an EMBL/GenBank/DDBJ whole genome shotgun (WGS) entry which is preliminary data.</text>
</comment>
<evidence type="ECO:0000313" key="1">
    <source>
        <dbReference type="EMBL" id="GAA4750744.1"/>
    </source>
</evidence>
<reference evidence="2" key="1">
    <citation type="journal article" date="2019" name="Int. J. Syst. Evol. Microbiol.">
        <title>The Global Catalogue of Microorganisms (GCM) 10K type strain sequencing project: providing services to taxonomists for standard genome sequencing and annotation.</title>
        <authorList>
            <consortium name="The Broad Institute Genomics Platform"/>
            <consortium name="The Broad Institute Genome Sequencing Center for Infectious Disease"/>
            <person name="Wu L."/>
            <person name="Ma J."/>
        </authorList>
    </citation>
    <scope>NUCLEOTIDE SEQUENCE [LARGE SCALE GENOMIC DNA]</scope>
    <source>
        <strain evidence="2">JCM 19015</strain>
    </source>
</reference>
<dbReference type="EMBL" id="BAABLP010000004">
    <property type="protein sequence ID" value="GAA4750744.1"/>
    <property type="molecule type" value="Genomic_DNA"/>
</dbReference>
<name>A0ABP8ZA40_9MICO</name>
<sequence>MRDDRWDDPMSCCERCAAVERWTYELCGDGDGIEFLVEVAQLSNGRESTSTVVFRHGG</sequence>
<evidence type="ECO:0000313" key="2">
    <source>
        <dbReference type="Proteomes" id="UP001500121"/>
    </source>
</evidence>
<dbReference type="RefSeq" id="WP_345481459.1">
    <property type="nucleotide sequence ID" value="NZ_BAABLP010000004.1"/>
</dbReference>
<keyword evidence="2" id="KW-1185">Reference proteome</keyword>
<proteinExistence type="predicted"/>
<accession>A0ABP8ZA40</accession>
<organism evidence="1 2">
    <name type="scientific">Amnibacterium soli</name>
    <dbReference type="NCBI Taxonomy" id="1282736"/>
    <lineage>
        <taxon>Bacteria</taxon>
        <taxon>Bacillati</taxon>
        <taxon>Actinomycetota</taxon>
        <taxon>Actinomycetes</taxon>
        <taxon>Micrococcales</taxon>
        <taxon>Microbacteriaceae</taxon>
        <taxon>Amnibacterium</taxon>
    </lineage>
</organism>